<dbReference type="RefSeq" id="WP_117488350.1">
    <property type="nucleotide sequence ID" value="NZ_QVIG01000001.1"/>
</dbReference>
<evidence type="ECO:0000313" key="3">
    <source>
        <dbReference type="EMBL" id="RGD60273.1"/>
    </source>
</evidence>
<evidence type="ECO:0000256" key="1">
    <source>
        <dbReference type="SAM" id="MobiDB-lite"/>
    </source>
</evidence>
<feature type="domain" description="M23ase beta-sheet core" evidence="2">
    <location>
        <begin position="201"/>
        <end position="291"/>
    </location>
</feature>
<dbReference type="EMBL" id="QVIG01000001">
    <property type="protein sequence ID" value="RGD60273.1"/>
    <property type="molecule type" value="Genomic_DNA"/>
</dbReference>
<dbReference type="InterPro" id="IPR011055">
    <property type="entry name" value="Dup_hybrid_motif"/>
</dbReference>
<dbReference type="PANTHER" id="PTHR21666:SF270">
    <property type="entry name" value="MUREIN HYDROLASE ACTIVATOR ENVC"/>
    <property type="match status" value="1"/>
</dbReference>
<sequence length="310" mass="31521">MSTVPPVGPALRRLAAQTAARAAVWQPRIGHAVRTQAAPLRALGAPRHTTLPGSRQRAEHDHALASAGAVATLLAGVLLVATPGTASAQTVRPTTPGSSAFTVPRAEVPNAGLVQVAGPSPYKLPDDGDSAQEFVTVAPNLLPFEPPAPEPEPDPADEPAPEAGPAPEPGPAPTPGWSAPVPNAPTSNPYGKANRSYAAGYHTGVDFAVSPGTPLLAVGDASVVSAGWDGAYGKEVVLRLADGHFAQYAHMSSVTVSAGQRVSAGERIGLSGSTGNSTGPHLHFEIRTSNRYGAVVNPIAYLAGHGVTDF</sequence>
<dbReference type="Pfam" id="PF01551">
    <property type="entry name" value="Peptidase_M23"/>
    <property type="match status" value="1"/>
</dbReference>
<keyword evidence="4" id="KW-1185">Reference proteome</keyword>
<dbReference type="Gene3D" id="2.70.70.10">
    <property type="entry name" value="Glucose Permease (Domain IIA)"/>
    <property type="match status" value="1"/>
</dbReference>
<name>A0A372ZWQ2_9ACTN</name>
<dbReference type="PANTHER" id="PTHR21666">
    <property type="entry name" value="PEPTIDASE-RELATED"/>
    <property type="match status" value="1"/>
</dbReference>
<feature type="region of interest" description="Disordered" evidence="1">
    <location>
        <begin position="141"/>
        <end position="189"/>
    </location>
</feature>
<protein>
    <submittedName>
        <fullName evidence="3">M23 family peptidase</fullName>
    </submittedName>
</protein>
<evidence type="ECO:0000259" key="2">
    <source>
        <dbReference type="Pfam" id="PF01551"/>
    </source>
</evidence>
<dbReference type="SUPFAM" id="SSF51261">
    <property type="entry name" value="Duplicated hybrid motif"/>
    <property type="match status" value="1"/>
</dbReference>
<dbReference type="AlphaFoldDB" id="A0A372ZWQ2"/>
<evidence type="ECO:0000313" key="4">
    <source>
        <dbReference type="Proteomes" id="UP000263377"/>
    </source>
</evidence>
<proteinExistence type="predicted"/>
<reference evidence="3 4" key="1">
    <citation type="submission" date="2018-08" db="EMBL/GenBank/DDBJ databases">
        <title>Diversity &amp; Physiological Properties of Lignin-Decomposing Actinobacteria from Soil.</title>
        <authorList>
            <person name="Roh S.G."/>
            <person name="Kim S.B."/>
        </authorList>
    </citation>
    <scope>NUCLEOTIDE SEQUENCE [LARGE SCALE GENOMIC DNA]</scope>
    <source>
        <strain evidence="3 4">MMS17-GH009</strain>
    </source>
</reference>
<dbReference type="GO" id="GO:0004222">
    <property type="term" value="F:metalloendopeptidase activity"/>
    <property type="evidence" value="ECO:0007669"/>
    <property type="project" value="TreeGrafter"/>
</dbReference>
<dbReference type="InterPro" id="IPR016047">
    <property type="entry name" value="M23ase_b-sheet_dom"/>
</dbReference>
<comment type="caution">
    <text evidence="3">The sequence shown here is derived from an EMBL/GenBank/DDBJ whole genome shotgun (WGS) entry which is preliminary data.</text>
</comment>
<dbReference type="CDD" id="cd12797">
    <property type="entry name" value="M23_peptidase"/>
    <property type="match status" value="1"/>
</dbReference>
<dbReference type="FunFam" id="2.70.70.10:FF:000013">
    <property type="entry name" value="Peptidase family M23"/>
    <property type="match status" value="1"/>
</dbReference>
<feature type="compositionally biased region" description="Acidic residues" evidence="1">
    <location>
        <begin position="151"/>
        <end position="160"/>
    </location>
</feature>
<gene>
    <name evidence="3" type="ORF">DR950_23005</name>
</gene>
<dbReference type="Proteomes" id="UP000263377">
    <property type="component" value="Unassembled WGS sequence"/>
</dbReference>
<dbReference type="InterPro" id="IPR050570">
    <property type="entry name" value="Cell_wall_metabolism_enzyme"/>
</dbReference>
<feature type="compositionally biased region" description="Pro residues" evidence="1">
    <location>
        <begin position="162"/>
        <end position="174"/>
    </location>
</feature>
<accession>A0A372ZWQ2</accession>
<organism evidence="3 4">
    <name type="scientific">Kitasatospora xanthocidica</name>
    <dbReference type="NCBI Taxonomy" id="83382"/>
    <lineage>
        <taxon>Bacteria</taxon>
        <taxon>Bacillati</taxon>
        <taxon>Actinomycetota</taxon>
        <taxon>Actinomycetes</taxon>
        <taxon>Kitasatosporales</taxon>
        <taxon>Streptomycetaceae</taxon>
        <taxon>Kitasatospora</taxon>
    </lineage>
</organism>